<protein>
    <recommendedName>
        <fullName evidence="7">ADF-H domain-containing protein</fullName>
    </recommendedName>
</protein>
<dbReference type="GeneID" id="110235646"/>
<dbReference type="OrthoDB" id="3919494at2759"/>
<proteinExistence type="inferred from homology"/>
<dbReference type="GO" id="GO:0005634">
    <property type="term" value="C:nucleus"/>
    <property type="evidence" value="ECO:0007669"/>
    <property type="project" value="UniProtKB-SubCell"/>
</dbReference>
<dbReference type="RefSeq" id="XP_020896779.1">
    <property type="nucleotide sequence ID" value="XM_021041120.2"/>
</dbReference>
<accession>A0A913X027</accession>
<dbReference type="InterPro" id="IPR029006">
    <property type="entry name" value="ADF-H/Gelsolin-like_dom_sf"/>
</dbReference>
<dbReference type="GO" id="GO:0071933">
    <property type="term" value="F:Arp2/3 complex binding"/>
    <property type="evidence" value="ECO:0007669"/>
    <property type="project" value="InterPro"/>
</dbReference>
<feature type="domain" description="ADF-H" evidence="7">
    <location>
        <begin position="4"/>
        <end position="139"/>
    </location>
</feature>
<dbReference type="Pfam" id="PF00241">
    <property type="entry name" value="Cofilin_ADF"/>
    <property type="match status" value="1"/>
</dbReference>
<evidence type="ECO:0000256" key="2">
    <source>
        <dbReference type="ARBA" id="ARBA00004496"/>
    </source>
</evidence>
<evidence type="ECO:0000313" key="9">
    <source>
        <dbReference type="Proteomes" id="UP000887567"/>
    </source>
</evidence>
<keyword evidence="5" id="KW-0539">Nucleus</keyword>
<evidence type="ECO:0000256" key="1">
    <source>
        <dbReference type="ARBA" id="ARBA00004123"/>
    </source>
</evidence>
<dbReference type="Proteomes" id="UP000887567">
    <property type="component" value="Unplaced"/>
</dbReference>
<evidence type="ECO:0000256" key="6">
    <source>
        <dbReference type="PIRNR" id="PIRNR001788"/>
    </source>
</evidence>
<comment type="subcellular location">
    <subcellularLocation>
        <location evidence="2">Cytoplasm</location>
    </subcellularLocation>
    <subcellularLocation>
        <location evidence="1">Nucleus</location>
    </subcellularLocation>
</comment>
<dbReference type="Gene3D" id="3.40.20.10">
    <property type="entry name" value="Severin"/>
    <property type="match status" value="1"/>
</dbReference>
<dbReference type="SMART" id="SM00102">
    <property type="entry name" value="ADF"/>
    <property type="match status" value="1"/>
</dbReference>
<dbReference type="GO" id="GO:0071846">
    <property type="term" value="P:actin filament debranching"/>
    <property type="evidence" value="ECO:0007669"/>
    <property type="project" value="InterPro"/>
</dbReference>
<dbReference type="EnsemblMetazoa" id="XM_021041120.2">
    <property type="protein sequence ID" value="XP_020896779.1"/>
    <property type="gene ID" value="LOC110235646"/>
</dbReference>
<evidence type="ECO:0000259" key="7">
    <source>
        <dbReference type="PROSITE" id="PS51263"/>
    </source>
</evidence>
<evidence type="ECO:0000313" key="8">
    <source>
        <dbReference type="EnsemblMetazoa" id="XP_020896779.1"/>
    </source>
</evidence>
<dbReference type="PANTHER" id="PTHR11249:SF2">
    <property type="entry name" value="GLIA MATURATION FACTOR"/>
    <property type="match status" value="1"/>
</dbReference>
<dbReference type="KEGG" id="epa:110235646"/>
<keyword evidence="9" id="KW-1185">Reference proteome</keyword>
<organism evidence="8 9">
    <name type="scientific">Exaiptasia diaphana</name>
    <name type="common">Tropical sea anemone</name>
    <name type="synonym">Aiptasia pulchella</name>
    <dbReference type="NCBI Taxonomy" id="2652724"/>
    <lineage>
        <taxon>Eukaryota</taxon>
        <taxon>Metazoa</taxon>
        <taxon>Cnidaria</taxon>
        <taxon>Anthozoa</taxon>
        <taxon>Hexacorallia</taxon>
        <taxon>Actiniaria</taxon>
        <taxon>Aiptasiidae</taxon>
        <taxon>Exaiptasia</taxon>
    </lineage>
</organism>
<reference evidence="8" key="1">
    <citation type="submission" date="2022-11" db="UniProtKB">
        <authorList>
            <consortium name="EnsemblMetazoa"/>
        </authorList>
    </citation>
    <scope>IDENTIFICATION</scope>
</reference>
<comment type="similarity">
    <text evidence="3 6">Belongs to the actin-binding proteins ADF family. GMF subfamily.</text>
</comment>
<dbReference type="OMA" id="VFETRNT"/>
<dbReference type="GO" id="GO:0003779">
    <property type="term" value="F:actin binding"/>
    <property type="evidence" value="ECO:0007669"/>
    <property type="project" value="InterPro"/>
</dbReference>
<dbReference type="FunFam" id="3.40.20.10:FF:000026">
    <property type="entry name" value="Glia maturation factor"/>
    <property type="match status" value="1"/>
</dbReference>
<keyword evidence="4" id="KW-0963">Cytoplasm</keyword>
<dbReference type="SUPFAM" id="SSF55753">
    <property type="entry name" value="Actin depolymerizing proteins"/>
    <property type="match status" value="1"/>
</dbReference>
<dbReference type="InterPro" id="IPR002108">
    <property type="entry name" value="ADF-H"/>
</dbReference>
<dbReference type="AlphaFoldDB" id="A0A913X027"/>
<dbReference type="PROSITE" id="PS51263">
    <property type="entry name" value="ADF_H"/>
    <property type="match status" value="1"/>
</dbReference>
<evidence type="ECO:0000256" key="3">
    <source>
        <dbReference type="ARBA" id="ARBA00010055"/>
    </source>
</evidence>
<dbReference type="PIRSF" id="PIRSF001788">
    <property type="entry name" value="GMF-beta"/>
    <property type="match status" value="1"/>
</dbReference>
<sequence length="141" mass="16652">MSHEVKVFEFDPEVKTAVTKFRTREEKTSGALIIRFDPSKQLLVVEKLHDDISAEDLKKELPQHLPVYILYSYFYKHDDGRTSHPLFFIFISPTGSKPELQLMYSGNKRRVAEELRVKMVFELRSYEGFTEEWLLSKLHDL</sequence>
<dbReference type="PANTHER" id="PTHR11249">
    <property type="entry name" value="GLIAL FACTOR NATURATION FACTOR"/>
    <property type="match status" value="1"/>
</dbReference>
<dbReference type="InterPro" id="IPR011171">
    <property type="entry name" value="GMF"/>
</dbReference>
<dbReference type="GO" id="GO:0034316">
    <property type="term" value="P:negative regulation of Arp2/3 complex-mediated actin nucleation"/>
    <property type="evidence" value="ECO:0007669"/>
    <property type="project" value="TreeGrafter"/>
</dbReference>
<dbReference type="CDD" id="cd11283">
    <property type="entry name" value="ADF_GMF-beta_like"/>
    <property type="match status" value="1"/>
</dbReference>
<evidence type="ECO:0000256" key="4">
    <source>
        <dbReference type="ARBA" id="ARBA00022490"/>
    </source>
</evidence>
<evidence type="ECO:0000256" key="5">
    <source>
        <dbReference type="ARBA" id="ARBA00023242"/>
    </source>
</evidence>
<name>A0A913X027_EXADI</name>
<dbReference type="GO" id="GO:0030864">
    <property type="term" value="C:cortical actin cytoskeleton"/>
    <property type="evidence" value="ECO:0007669"/>
    <property type="project" value="TreeGrafter"/>
</dbReference>